<dbReference type="EMBL" id="CP022347">
    <property type="protein sequence ID" value="ASQ30433.1"/>
    <property type="molecule type" value="Genomic_DNA"/>
</dbReference>
<evidence type="ECO:0000313" key="6">
    <source>
        <dbReference type="Proteomes" id="UP000201169"/>
    </source>
</evidence>
<keyword evidence="3" id="KW-0812">Transmembrane</keyword>
<evidence type="ECO:0000313" key="5">
    <source>
        <dbReference type="EMBL" id="ASQ30433.1"/>
    </source>
</evidence>
<dbReference type="RefSeq" id="WP_094325194.1">
    <property type="nucleotide sequence ID" value="NZ_CP022347.1"/>
</dbReference>
<keyword evidence="6" id="KW-1185">Reference proteome</keyword>
<dbReference type="Gene3D" id="3.30.1330.60">
    <property type="entry name" value="OmpA-like domain"/>
    <property type="match status" value="1"/>
</dbReference>
<dbReference type="PROSITE" id="PS51123">
    <property type="entry name" value="OMPA_2"/>
    <property type="match status" value="1"/>
</dbReference>
<gene>
    <name evidence="5" type="ORF">CAV_0767</name>
</gene>
<accession>A0A222MWU9</accession>
<dbReference type="AlphaFoldDB" id="A0A222MWU9"/>
<keyword evidence="1 3" id="KW-0472">Membrane</keyword>
<dbReference type="Proteomes" id="UP000201169">
    <property type="component" value="Chromosome"/>
</dbReference>
<keyword evidence="3" id="KW-1133">Transmembrane helix</keyword>
<evidence type="ECO:0000256" key="2">
    <source>
        <dbReference type="SAM" id="Coils"/>
    </source>
</evidence>
<dbReference type="KEGG" id="cavi:CAV_0767"/>
<dbReference type="GO" id="GO:0016020">
    <property type="term" value="C:membrane"/>
    <property type="evidence" value="ECO:0007669"/>
    <property type="project" value="UniProtKB-UniRule"/>
</dbReference>
<dbReference type="SUPFAM" id="SSF103088">
    <property type="entry name" value="OmpA-like"/>
    <property type="match status" value="1"/>
</dbReference>
<dbReference type="InterPro" id="IPR006665">
    <property type="entry name" value="OmpA-like"/>
</dbReference>
<feature type="transmembrane region" description="Helical" evidence="3">
    <location>
        <begin position="12"/>
        <end position="34"/>
    </location>
</feature>
<reference evidence="5 6" key="1">
    <citation type="submission" date="2017-07" db="EMBL/GenBank/DDBJ databases">
        <title>Analysis of two Campylobacter avium genomes and identification of a novel hippuricase gene.</title>
        <authorList>
            <person name="Miller W.G."/>
            <person name="Chapman M.H."/>
            <person name="Yee E."/>
            <person name="Revez J."/>
            <person name="Bono J.L."/>
            <person name="Rossi M."/>
        </authorList>
    </citation>
    <scope>NUCLEOTIDE SEQUENCE [LARGE SCALE GENOMIC DNA]</scope>
    <source>
        <strain evidence="5 6">LMG 24591</strain>
    </source>
</reference>
<evidence type="ECO:0000256" key="1">
    <source>
        <dbReference type="PROSITE-ProRule" id="PRU00473"/>
    </source>
</evidence>
<feature type="domain" description="OmpA-like" evidence="4">
    <location>
        <begin position="147"/>
        <end position="276"/>
    </location>
</feature>
<protein>
    <submittedName>
        <fullName evidence="5">Putative outer membrane protein</fullName>
    </submittedName>
</protein>
<evidence type="ECO:0000259" key="4">
    <source>
        <dbReference type="PROSITE" id="PS51123"/>
    </source>
</evidence>
<keyword evidence="2" id="KW-0175">Coiled coil</keyword>
<feature type="coiled-coil region" evidence="2">
    <location>
        <begin position="40"/>
        <end position="67"/>
    </location>
</feature>
<sequence>MQEINKNNSFYMFYPLLIAVLFVLFLFIFCALLYKNVAAKAEIQEEYKKLLNQKEAFEQSKKDFKQRQDLILSLSKNLDLNQTVNLNSKDRDFLLLLTQFQKQEDELNSLKNNFNLAKKRILELSFLQSDTILALQAILDANISLDSQSGAVVISSDSLFNESSYNLKSEAKSKLRKVLSEYFDAILENKELSQSLEHIIIEVHTDSQGSSYMYKLDLSHKRAYELLGFINSFYKNDRLSSLILASGKSFSQPVLVNGVEDKAASNRVKIYFTVSHKAIIEKFENFLY</sequence>
<proteinExistence type="predicted"/>
<dbReference type="InterPro" id="IPR036737">
    <property type="entry name" value="OmpA-like_sf"/>
</dbReference>
<dbReference type="OrthoDB" id="9805566at2"/>
<organism evidence="5 6">
    <name type="scientific">Campylobacter avium LMG 24591</name>
    <dbReference type="NCBI Taxonomy" id="522484"/>
    <lineage>
        <taxon>Bacteria</taxon>
        <taxon>Pseudomonadati</taxon>
        <taxon>Campylobacterota</taxon>
        <taxon>Epsilonproteobacteria</taxon>
        <taxon>Campylobacterales</taxon>
        <taxon>Campylobacteraceae</taxon>
        <taxon>Campylobacter</taxon>
    </lineage>
</organism>
<evidence type="ECO:0000256" key="3">
    <source>
        <dbReference type="SAM" id="Phobius"/>
    </source>
</evidence>
<name>A0A222MWU9_9BACT</name>